<protein>
    <submittedName>
        <fullName evidence="3">Uncharacterized protein</fullName>
    </submittedName>
</protein>
<dbReference type="Proteomes" id="UP000652477">
    <property type="component" value="Unassembled WGS sequence"/>
</dbReference>
<gene>
    <name evidence="3" type="ORF">H8S37_11185</name>
</gene>
<keyword evidence="4" id="KW-1185">Reference proteome</keyword>
<proteinExistence type="predicted"/>
<keyword evidence="2" id="KW-1133">Transmembrane helix</keyword>
<feature type="region of interest" description="Disordered" evidence="1">
    <location>
        <begin position="1"/>
        <end position="26"/>
    </location>
</feature>
<comment type="caution">
    <text evidence="3">The sequence shown here is derived from an EMBL/GenBank/DDBJ whole genome shotgun (WGS) entry which is preliminary data.</text>
</comment>
<evidence type="ECO:0000256" key="1">
    <source>
        <dbReference type="SAM" id="MobiDB-lite"/>
    </source>
</evidence>
<keyword evidence="2" id="KW-0812">Transmembrane</keyword>
<feature type="compositionally biased region" description="Basic and acidic residues" evidence="1">
    <location>
        <begin position="1"/>
        <end position="24"/>
    </location>
</feature>
<evidence type="ECO:0000256" key="2">
    <source>
        <dbReference type="SAM" id="Phobius"/>
    </source>
</evidence>
<accession>A0A923LIL1</accession>
<evidence type="ECO:0000313" key="4">
    <source>
        <dbReference type="Proteomes" id="UP000652477"/>
    </source>
</evidence>
<feature type="transmembrane region" description="Helical" evidence="2">
    <location>
        <begin position="31"/>
        <end position="53"/>
    </location>
</feature>
<dbReference type="EMBL" id="JACOPF010000002">
    <property type="protein sequence ID" value="MBC5689482.1"/>
    <property type="molecule type" value="Genomic_DNA"/>
</dbReference>
<evidence type="ECO:0000313" key="3">
    <source>
        <dbReference type="EMBL" id="MBC5689482.1"/>
    </source>
</evidence>
<organism evidence="3 4">
    <name type="scientific">Mediterraneibacter hominis</name>
    <dbReference type="NCBI Taxonomy" id="2763054"/>
    <lineage>
        <taxon>Bacteria</taxon>
        <taxon>Bacillati</taxon>
        <taxon>Bacillota</taxon>
        <taxon>Clostridia</taxon>
        <taxon>Lachnospirales</taxon>
        <taxon>Lachnospiraceae</taxon>
        <taxon>Mediterraneibacter</taxon>
    </lineage>
</organism>
<dbReference type="AlphaFoldDB" id="A0A923LIL1"/>
<feature type="transmembrane region" description="Helical" evidence="2">
    <location>
        <begin position="65"/>
        <end position="89"/>
    </location>
</feature>
<sequence length="92" mass="10122">MNEKRQKDKTEMEREEQEEKKEEGTLSTRRWMGIVLIIAGMYFGATGLSGAVLPLKDEGTAAVNGLVIFTGIIGILGIVMIAAGAYLFMKKR</sequence>
<dbReference type="RefSeq" id="WP_186876151.1">
    <property type="nucleotide sequence ID" value="NZ_JACOPF010000002.1"/>
</dbReference>
<name>A0A923LIL1_9FIRM</name>
<keyword evidence="2" id="KW-0472">Membrane</keyword>
<reference evidence="3" key="1">
    <citation type="submission" date="2020-08" db="EMBL/GenBank/DDBJ databases">
        <title>Genome public.</title>
        <authorList>
            <person name="Liu C."/>
            <person name="Sun Q."/>
        </authorList>
    </citation>
    <scope>NUCLEOTIDE SEQUENCE</scope>
    <source>
        <strain evidence="3">NSJ-55</strain>
    </source>
</reference>